<gene>
    <name evidence="1" type="ORF">NCTC7303_03743</name>
</gene>
<name>A0A379TLQ3_SALER</name>
<dbReference type="AlphaFoldDB" id="A0A379TLQ3"/>
<sequence length="61" mass="6851">MCFGHCPVRFFTHEEVLMTAPCHLWQVSDAHDLGGFAKLTQEFTDHGGGWTADANINFVKK</sequence>
<protein>
    <submittedName>
        <fullName evidence="1">Uncharacterized protein</fullName>
    </submittedName>
</protein>
<evidence type="ECO:0000313" key="2">
    <source>
        <dbReference type="Proteomes" id="UP000255443"/>
    </source>
</evidence>
<dbReference type="Proteomes" id="UP000255443">
    <property type="component" value="Unassembled WGS sequence"/>
</dbReference>
<evidence type="ECO:0000313" key="1">
    <source>
        <dbReference type="EMBL" id="SUG51404.1"/>
    </source>
</evidence>
<organism evidence="1 2">
    <name type="scientific">Salmonella enterica subsp. arizonae</name>
    <dbReference type="NCBI Taxonomy" id="59203"/>
    <lineage>
        <taxon>Bacteria</taxon>
        <taxon>Pseudomonadati</taxon>
        <taxon>Pseudomonadota</taxon>
        <taxon>Gammaproteobacteria</taxon>
        <taxon>Enterobacterales</taxon>
        <taxon>Enterobacteriaceae</taxon>
        <taxon>Salmonella</taxon>
    </lineage>
</organism>
<proteinExistence type="predicted"/>
<accession>A0A379TLQ3</accession>
<dbReference type="EMBL" id="UGXC01000003">
    <property type="protein sequence ID" value="SUG51404.1"/>
    <property type="molecule type" value="Genomic_DNA"/>
</dbReference>
<reference evidence="1 2" key="1">
    <citation type="submission" date="2018-06" db="EMBL/GenBank/DDBJ databases">
        <authorList>
            <consortium name="Pathogen Informatics"/>
            <person name="Doyle S."/>
        </authorList>
    </citation>
    <scope>NUCLEOTIDE SEQUENCE [LARGE SCALE GENOMIC DNA]</scope>
    <source>
        <strain evidence="1 2">NCTC7303</strain>
    </source>
</reference>